<dbReference type="InterPro" id="IPR032710">
    <property type="entry name" value="NTF2-like_dom_sf"/>
</dbReference>
<gene>
    <name evidence="2" type="ORF">AB6724_15035</name>
</gene>
<sequence length="175" mass="19936">MSEAALADLQQRLQRLEDIQAIQALKAQYLRACDRKQADAMRRCFVAHGAVIEADGFPLFTDREDWVATFTRLAVENPAIQDMHHGHNPQISITGPDSATGLWDLEFCQINVKERTIVQLSGQYTDEYERANGRWQIRSMRFQRGSFVMRQIDEHGFEKLLALGQPPASGFIENS</sequence>
<keyword evidence="3" id="KW-1185">Reference proteome</keyword>
<evidence type="ECO:0000313" key="2">
    <source>
        <dbReference type="EMBL" id="MEX8194154.1"/>
    </source>
</evidence>
<name>A0ABV3ZZ25_9BURK</name>
<organism evidence="2 3">
    <name type="scientific">Comamonas guangdongensis</name>
    <dbReference type="NCBI Taxonomy" id="510515"/>
    <lineage>
        <taxon>Bacteria</taxon>
        <taxon>Pseudomonadati</taxon>
        <taxon>Pseudomonadota</taxon>
        <taxon>Betaproteobacteria</taxon>
        <taxon>Burkholderiales</taxon>
        <taxon>Comamonadaceae</taxon>
        <taxon>Comamonas</taxon>
    </lineage>
</organism>
<dbReference type="InterPro" id="IPR037401">
    <property type="entry name" value="SnoaL-like"/>
</dbReference>
<dbReference type="Pfam" id="PF13577">
    <property type="entry name" value="SnoaL_4"/>
    <property type="match status" value="1"/>
</dbReference>
<proteinExistence type="predicted"/>
<feature type="domain" description="SnoaL-like" evidence="1">
    <location>
        <begin position="14"/>
        <end position="141"/>
    </location>
</feature>
<dbReference type="Proteomes" id="UP001561046">
    <property type="component" value="Unassembled WGS sequence"/>
</dbReference>
<protein>
    <submittedName>
        <fullName evidence="2">Nuclear transport factor 2 family protein</fullName>
    </submittedName>
</protein>
<accession>A0ABV3ZZ25</accession>
<dbReference type="RefSeq" id="WP_369339337.1">
    <property type="nucleotide sequence ID" value="NZ_JBFYGN010000018.1"/>
</dbReference>
<comment type="caution">
    <text evidence="2">The sequence shown here is derived from an EMBL/GenBank/DDBJ whole genome shotgun (WGS) entry which is preliminary data.</text>
</comment>
<evidence type="ECO:0000313" key="3">
    <source>
        <dbReference type="Proteomes" id="UP001561046"/>
    </source>
</evidence>
<reference evidence="2 3" key="1">
    <citation type="journal article" date="2013" name="Int. J. Syst. Evol. Microbiol.">
        <title>Comamonas guangdongensis sp. nov., isolated from subterranean forest sediment, and emended description of the genus Comamonas.</title>
        <authorList>
            <person name="Zhang J."/>
            <person name="Wang Y."/>
            <person name="Zhou S."/>
            <person name="Wu C."/>
            <person name="He J."/>
            <person name="Li F."/>
        </authorList>
    </citation>
    <scope>NUCLEOTIDE SEQUENCE [LARGE SCALE GENOMIC DNA]</scope>
    <source>
        <strain evidence="2 3">CCTCC AB2011133</strain>
    </source>
</reference>
<dbReference type="Gene3D" id="3.10.450.50">
    <property type="match status" value="1"/>
</dbReference>
<dbReference type="SUPFAM" id="SSF54427">
    <property type="entry name" value="NTF2-like"/>
    <property type="match status" value="1"/>
</dbReference>
<evidence type="ECO:0000259" key="1">
    <source>
        <dbReference type="Pfam" id="PF13577"/>
    </source>
</evidence>
<dbReference type="EMBL" id="JBFYGN010000018">
    <property type="protein sequence ID" value="MEX8194154.1"/>
    <property type="molecule type" value="Genomic_DNA"/>
</dbReference>